<evidence type="ECO:0000313" key="4">
    <source>
        <dbReference type="Proteomes" id="UP000515728"/>
    </source>
</evidence>
<sequence>MTRPVNGSPVRTTHQALARRVHGAILERLAGHPGRERLDRSDQRQLVLAWIQAELDREARRRVIDGEEQLGPEAEQAVVRAVENTVWGLGRIQALLDVPGVEDIHIAGSDVPLLRMTDGSVRKAESAIAESDDDLVQQIQFIAAHHGSSERAFSPAQPFLNMQLPDGSRLAAMRDVVPRPVVTIRRHRLVDVTLADLVRNGTLSEPIARFLTALVRSAVSILVTGMPAAGKTTLLRALAREIDPTERFATLETEFELNLHRLPNSPPLMYAAECRSGSTERDPATGRAAGEKTLSDLLVQTLRMSVTRVIVGEVRGEEALPMLEAMNAGMPGSMCTLHAGSAAEAFERLVTAAMKGTGSGWSDGFVTRLAAQGIKYVVHMRHVRAPDGTRARFVAEVAEVSAVSDDGRVALNRIFSPAGNGDHRAVFQLLPQDRRPFVEAGVDLSFLRSQSAAR</sequence>
<dbReference type="InterPro" id="IPR050921">
    <property type="entry name" value="T4SS_GSP_E_ATPase"/>
</dbReference>
<dbReference type="SUPFAM" id="SSF52540">
    <property type="entry name" value="P-loop containing nucleoside triphosphate hydrolases"/>
    <property type="match status" value="1"/>
</dbReference>
<reference evidence="3 4" key="1">
    <citation type="submission" date="2020-08" db="EMBL/GenBank/DDBJ databases">
        <authorList>
            <person name="Mo P."/>
        </authorList>
    </citation>
    <scope>NUCLEOTIDE SEQUENCE [LARGE SCALE GENOMIC DNA]</scope>
    <source>
        <strain evidence="3 4">CGMCC 4.1532</strain>
    </source>
</reference>
<dbReference type="Gene3D" id="3.30.450.380">
    <property type="match status" value="1"/>
</dbReference>
<evidence type="ECO:0000313" key="3">
    <source>
        <dbReference type="EMBL" id="QNG50460.1"/>
    </source>
</evidence>
<dbReference type="RefSeq" id="WP_185717222.1">
    <property type="nucleotide sequence ID" value="NZ_BAAAWI010000001.1"/>
</dbReference>
<comment type="similarity">
    <text evidence="1">Belongs to the GSP E family.</text>
</comment>
<dbReference type="Proteomes" id="UP000515728">
    <property type="component" value="Chromosome"/>
</dbReference>
<evidence type="ECO:0000256" key="1">
    <source>
        <dbReference type="ARBA" id="ARBA00006611"/>
    </source>
</evidence>
<dbReference type="EMBL" id="CP060131">
    <property type="protein sequence ID" value="QNG50460.1"/>
    <property type="molecule type" value="Genomic_DNA"/>
</dbReference>
<proteinExistence type="inferred from homology"/>
<feature type="domain" description="Bacterial type II secretion system protein E" evidence="2">
    <location>
        <begin position="102"/>
        <end position="357"/>
    </location>
</feature>
<dbReference type="GO" id="GO:0016887">
    <property type="term" value="F:ATP hydrolysis activity"/>
    <property type="evidence" value="ECO:0007669"/>
    <property type="project" value="InterPro"/>
</dbReference>
<name>A0A7G7MCE9_9PSEU</name>
<dbReference type="KEGG" id="ppel:H6H00_19745"/>
<dbReference type="CDD" id="cd01130">
    <property type="entry name" value="VirB11-like_ATPase"/>
    <property type="match status" value="1"/>
</dbReference>
<protein>
    <submittedName>
        <fullName evidence="3">CpaF family protein</fullName>
    </submittedName>
</protein>
<dbReference type="Gene3D" id="3.40.50.300">
    <property type="entry name" value="P-loop containing nucleotide triphosphate hydrolases"/>
    <property type="match status" value="1"/>
</dbReference>
<accession>A0A7G7MCE9</accession>
<organism evidence="3 4">
    <name type="scientific">Pseudonocardia petroleophila</name>
    <dbReference type="NCBI Taxonomy" id="37331"/>
    <lineage>
        <taxon>Bacteria</taxon>
        <taxon>Bacillati</taxon>
        <taxon>Actinomycetota</taxon>
        <taxon>Actinomycetes</taxon>
        <taxon>Pseudonocardiales</taxon>
        <taxon>Pseudonocardiaceae</taxon>
        <taxon>Pseudonocardia</taxon>
    </lineage>
</organism>
<evidence type="ECO:0000259" key="2">
    <source>
        <dbReference type="Pfam" id="PF00437"/>
    </source>
</evidence>
<keyword evidence="4" id="KW-1185">Reference proteome</keyword>
<gene>
    <name evidence="3" type="ORF">H6H00_19745</name>
</gene>
<dbReference type="InterPro" id="IPR001482">
    <property type="entry name" value="T2SS/T4SS_dom"/>
</dbReference>
<dbReference type="AlphaFoldDB" id="A0A7G7MCE9"/>
<dbReference type="Pfam" id="PF00437">
    <property type="entry name" value="T2SSE"/>
    <property type="match status" value="1"/>
</dbReference>
<dbReference type="PANTHER" id="PTHR30486">
    <property type="entry name" value="TWITCHING MOTILITY PROTEIN PILT"/>
    <property type="match status" value="1"/>
</dbReference>
<dbReference type="PANTHER" id="PTHR30486:SF6">
    <property type="entry name" value="TYPE IV PILUS RETRACTATION ATPASE PILT"/>
    <property type="match status" value="1"/>
</dbReference>
<dbReference type="InterPro" id="IPR027417">
    <property type="entry name" value="P-loop_NTPase"/>
</dbReference>